<dbReference type="Proteomes" id="UP001314181">
    <property type="component" value="Unassembled WGS sequence"/>
</dbReference>
<evidence type="ECO:0000313" key="3">
    <source>
        <dbReference type="EMBL" id="CAK8163183.1"/>
    </source>
</evidence>
<comment type="caution">
    <text evidence="3">The sequence shown here is derived from an EMBL/GenBank/DDBJ whole genome shotgun (WGS) entry which is preliminary data.</text>
</comment>
<proteinExistence type="predicted"/>
<name>A0ABM9N8F7_9RICK</name>
<evidence type="ECO:0000313" key="4">
    <source>
        <dbReference type="Proteomes" id="UP001314181"/>
    </source>
</evidence>
<organism evidence="3 4">
    <name type="scientific">Candidatus Xenohaliotis californiensis</name>
    <dbReference type="NCBI Taxonomy" id="84677"/>
    <lineage>
        <taxon>Bacteria</taxon>
        <taxon>Pseudomonadati</taxon>
        <taxon>Pseudomonadota</taxon>
        <taxon>Alphaproteobacteria</taxon>
        <taxon>Rickettsiales</taxon>
        <taxon>Anaplasmataceae</taxon>
        <taxon>Candidatus Xenohaliotis</taxon>
    </lineage>
</organism>
<sequence>MGLSWLDQYLQQCHYYNPHGNNLYDKIGNPLFLSQNILSSDGNPLEQWSYTIEQISPRQLQELYPDMQKKPGDVLSLDIHGFGKYYLSIIKISNTNQPLCNNNGHFVYQMFLNPHLTKPSYNQYYWEKYKKYSDDINSYGAACVYIQKSKKQQGVHYSIPSSTTKINLHRPDDRELFNHRVARAIKIPYCEPPFISPISPPITIEYNEFDIFAWFNRVLYFIFSTQETIIKLIGLVCSVIFGTIGSIIQQAAQAINSIINAKITSLIKDKKKAVTILARCIHYITHPAIAALYIVGLSISYTGHLAQSCANFFASILSFPTYYYRAGGIDTRIKIICSQIYCIFTGIFAIFVLLPIWIGDVFANNFSFHNMHRTLATKPSTISAVTAKLFYAISVIMQGILELTGGIADIETHHHNIAIIDGFFSRYFSIISNHLGSWLKIITATAKDMKANFYTNEDGSITRKTTEINNTLMNVNHREPSFTAWYKPLGNSLSSTVKDLVNFNVIPADSIKKPNTDKSEENIRENEHSDSDLKDIMEKMSKNPDQQQPEISDMQSSSNKQPDKAEYNPETAMKKTSMMPNNLAEEQDKSTIPA</sequence>
<keyword evidence="2" id="KW-0812">Transmembrane</keyword>
<protein>
    <submittedName>
        <fullName evidence="3">Uncharacterized protein</fullName>
    </submittedName>
</protein>
<feature type="region of interest" description="Disordered" evidence="1">
    <location>
        <begin position="509"/>
        <end position="594"/>
    </location>
</feature>
<dbReference type="RefSeq" id="WP_338364175.1">
    <property type="nucleotide sequence ID" value="NZ_CAWVOK010000024.1"/>
</dbReference>
<keyword evidence="2" id="KW-0472">Membrane</keyword>
<feature type="transmembrane region" description="Helical" evidence="2">
    <location>
        <begin position="305"/>
        <end position="324"/>
    </location>
</feature>
<gene>
    <name evidence="3" type="ORF">CAXC1_310025</name>
</gene>
<keyword evidence="4" id="KW-1185">Reference proteome</keyword>
<feature type="transmembrane region" description="Helical" evidence="2">
    <location>
        <begin position="276"/>
        <end position="299"/>
    </location>
</feature>
<feature type="compositionally biased region" description="Basic and acidic residues" evidence="1">
    <location>
        <begin position="510"/>
        <end position="542"/>
    </location>
</feature>
<evidence type="ECO:0000256" key="1">
    <source>
        <dbReference type="SAM" id="MobiDB-lite"/>
    </source>
</evidence>
<feature type="transmembrane region" description="Helical" evidence="2">
    <location>
        <begin position="336"/>
        <end position="358"/>
    </location>
</feature>
<dbReference type="EMBL" id="CAWVOK010000024">
    <property type="protein sequence ID" value="CAK8163183.1"/>
    <property type="molecule type" value="Genomic_DNA"/>
</dbReference>
<evidence type="ECO:0000256" key="2">
    <source>
        <dbReference type="SAM" id="Phobius"/>
    </source>
</evidence>
<accession>A0ABM9N8F7</accession>
<feature type="transmembrane region" description="Helical" evidence="2">
    <location>
        <begin position="232"/>
        <end position="255"/>
    </location>
</feature>
<keyword evidence="2" id="KW-1133">Transmembrane helix</keyword>
<reference evidence="3 4" key="1">
    <citation type="submission" date="2024-01" db="EMBL/GenBank/DDBJ databases">
        <authorList>
            <person name="Kunselman E."/>
        </authorList>
    </citation>
    <scope>NUCLEOTIDE SEQUENCE [LARGE SCALE GENOMIC DNA]</scope>
    <source>
        <strain evidence="3">2 abalone samples</strain>
    </source>
</reference>
<feature type="compositionally biased region" description="Polar residues" evidence="1">
    <location>
        <begin position="543"/>
        <end position="560"/>
    </location>
</feature>